<organism evidence="16 17">
    <name type="scientific">Desulfolutivibrio sulfodismutans</name>
    <dbReference type="NCBI Taxonomy" id="63561"/>
    <lineage>
        <taxon>Bacteria</taxon>
        <taxon>Pseudomonadati</taxon>
        <taxon>Thermodesulfobacteriota</taxon>
        <taxon>Desulfovibrionia</taxon>
        <taxon>Desulfovibrionales</taxon>
        <taxon>Desulfovibrionaceae</taxon>
        <taxon>Desulfolutivibrio</taxon>
    </lineage>
</organism>
<dbReference type="InterPro" id="IPR022663">
    <property type="entry name" value="DapB_C"/>
</dbReference>
<feature type="active site" description="Proton donor" evidence="13">
    <location>
        <position position="154"/>
    </location>
</feature>
<evidence type="ECO:0000256" key="13">
    <source>
        <dbReference type="HAMAP-Rule" id="MF_00102"/>
    </source>
</evidence>
<proteinExistence type="inferred from homology"/>
<accession>A0A7K3NGK3</accession>
<evidence type="ECO:0000256" key="9">
    <source>
        <dbReference type="ARBA" id="ARBA00037922"/>
    </source>
</evidence>
<dbReference type="GO" id="GO:0008839">
    <property type="term" value="F:4-hydroxy-tetrahydrodipicolinate reductase"/>
    <property type="evidence" value="ECO:0007669"/>
    <property type="project" value="UniProtKB-UniRule"/>
</dbReference>
<evidence type="ECO:0000256" key="6">
    <source>
        <dbReference type="ARBA" id="ARBA00023002"/>
    </source>
</evidence>
<dbReference type="Pfam" id="PF05173">
    <property type="entry name" value="DapB_C"/>
    <property type="match status" value="1"/>
</dbReference>
<dbReference type="FunFam" id="3.30.360.10:FF:000004">
    <property type="entry name" value="4-hydroxy-tetrahydrodipicolinate reductase"/>
    <property type="match status" value="1"/>
</dbReference>
<dbReference type="InterPro" id="IPR036291">
    <property type="entry name" value="NAD(P)-bd_dom_sf"/>
</dbReference>
<name>A0A7K3NGK3_9BACT</name>
<dbReference type="EMBL" id="JAAGRQ010000003">
    <property type="protein sequence ID" value="NDY55322.1"/>
    <property type="molecule type" value="Genomic_DNA"/>
</dbReference>
<dbReference type="InterPro" id="IPR023940">
    <property type="entry name" value="DHDPR_bac"/>
</dbReference>
<dbReference type="Pfam" id="PF01113">
    <property type="entry name" value="DapB_N"/>
    <property type="match status" value="1"/>
</dbReference>
<dbReference type="UniPathway" id="UPA00034">
    <property type="reaction ID" value="UER00018"/>
</dbReference>
<keyword evidence="8 13" id="KW-0457">Lysine biosynthesis</keyword>
<evidence type="ECO:0000259" key="15">
    <source>
        <dbReference type="Pfam" id="PF05173"/>
    </source>
</evidence>
<evidence type="ECO:0000259" key="14">
    <source>
        <dbReference type="Pfam" id="PF01113"/>
    </source>
</evidence>
<dbReference type="Gene3D" id="3.30.360.10">
    <property type="entry name" value="Dihydrodipicolinate Reductase, domain 2"/>
    <property type="match status" value="1"/>
</dbReference>
<evidence type="ECO:0000256" key="3">
    <source>
        <dbReference type="ARBA" id="ARBA00022605"/>
    </source>
</evidence>
<keyword evidence="6 13" id="KW-0560">Oxidoreductase</keyword>
<evidence type="ECO:0000256" key="4">
    <source>
        <dbReference type="ARBA" id="ARBA00022857"/>
    </source>
</evidence>
<feature type="binding site" evidence="13">
    <location>
        <position position="36"/>
    </location>
    <ligand>
        <name>NAD(+)</name>
        <dbReference type="ChEBI" id="CHEBI:57540"/>
    </ligand>
</feature>
<evidence type="ECO:0000256" key="10">
    <source>
        <dbReference type="ARBA" id="ARBA00038983"/>
    </source>
</evidence>
<feature type="active site" description="Proton donor/acceptor" evidence="13">
    <location>
        <position position="150"/>
    </location>
</feature>
<comment type="similarity">
    <text evidence="1 13">Belongs to the DapB family.</text>
</comment>
<protein>
    <recommendedName>
        <fullName evidence="10 13">4-hydroxy-tetrahydrodipicolinate reductase</fullName>
        <shortName evidence="13">HTPA reductase</shortName>
        <ecNumber evidence="10 13">1.17.1.8</ecNumber>
    </recommendedName>
</protein>
<dbReference type="InterPro" id="IPR000846">
    <property type="entry name" value="DapB_N"/>
</dbReference>
<dbReference type="HAMAP" id="MF_00102">
    <property type="entry name" value="DapB"/>
    <property type="match status" value="1"/>
</dbReference>
<comment type="caution">
    <text evidence="13">Was originally thought to be a dihydrodipicolinate reductase (DHDPR), catalyzing the conversion of dihydrodipicolinate to tetrahydrodipicolinate. However, it was shown in E.coli that the substrate of the enzymatic reaction is not dihydrodipicolinate (DHDP) but in fact (2S,4S)-4-hydroxy-2,3,4,5-tetrahydrodipicolinic acid (HTPA), the product released by the DapA-catalyzed reaction.</text>
</comment>
<dbReference type="SUPFAM" id="SSF51735">
    <property type="entry name" value="NAD(P)-binding Rossmann-fold domains"/>
    <property type="match status" value="1"/>
</dbReference>
<dbReference type="NCBIfam" id="TIGR00036">
    <property type="entry name" value="dapB"/>
    <property type="match status" value="1"/>
</dbReference>
<dbReference type="GO" id="GO:0019877">
    <property type="term" value="P:diaminopimelate biosynthetic process"/>
    <property type="evidence" value="ECO:0007669"/>
    <property type="project" value="UniProtKB-UniRule"/>
</dbReference>
<dbReference type="GO" id="GO:0005737">
    <property type="term" value="C:cytoplasm"/>
    <property type="evidence" value="ECO:0007669"/>
    <property type="project" value="UniProtKB-SubCell"/>
</dbReference>
<keyword evidence="7 13" id="KW-0520">NAD</keyword>
<keyword evidence="5 13" id="KW-0220">Diaminopimelate biosynthesis</keyword>
<dbReference type="AlphaFoldDB" id="A0A7K3NGK3"/>
<feature type="binding site" evidence="13">
    <location>
        <position position="37"/>
    </location>
    <ligand>
        <name>NADP(+)</name>
        <dbReference type="ChEBI" id="CHEBI:58349"/>
    </ligand>
</feature>
<dbReference type="CDD" id="cd02274">
    <property type="entry name" value="DHDPR_N"/>
    <property type="match status" value="1"/>
</dbReference>
<keyword evidence="4 13" id="KW-0521">NADP</keyword>
<feature type="binding site" evidence="13">
    <location>
        <position position="151"/>
    </location>
    <ligand>
        <name>(S)-2,3,4,5-tetrahydrodipicolinate</name>
        <dbReference type="ChEBI" id="CHEBI:16845"/>
    </ligand>
</feature>
<dbReference type="GO" id="GO:0009089">
    <property type="term" value="P:lysine biosynthetic process via diaminopimelate"/>
    <property type="evidence" value="ECO:0007669"/>
    <property type="project" value="UniProtKB-UniRule"/>
</dbReference>
<feature type="binding site" evidence="13">
    <location>
        <begin position="10"/>
        <end position="15"/>
    </location>
    <ligand>
        <name>NAD(+)</name>
        <dbReference type="ChEBI" id="CHEBI:57540"/>
    </ligand>
</feature>
<dbReference type="SUPFAM" id="SSF55347">
    <property type="entry name" value="Glyceraldehyde-3-phosphate dehydrogenase-like, C-terminal domain"/>
    <property type="match status" value="1"/>
</dbReference>
<sequence>MSVCDVVIMGARGRMGSTLIQLVRANPDYRLAAVVERPGNEAGLSEYGCVAGSDLAAVLPQVPGAVVIDFTSPACSVATAKIAVAAGNPLVVGTTGLDKDQLAAVAQAATAGRVFFAPNMSVGINVLLSVLPALVKRLGDAYNMEVMEIHHNRKADSPSGTAIKIGQCLAEAAGRDFDAVKKCCREGIIGPRPAKEIGIQALRGGDVVGDHTVYFFGPGERIEVTHRAHSRDTLAQGALRAAAWLPGQKPGRLYGMPDMLG</sequence>
<evidence type="ECO:0000256" key="8">
    <source>
        <dbReference type="ARBA" id="ARBA00023154"/>
    </source>
</evidence>
<comment type="caution">
    <text evidence="16">The sequence shown here is derived from an EMBL/GenBank/DDBJ whole genome shotgun (WGS) entry which is preliminary data.</text>
</comment>
<comment type="catalytic activity">
    <reaction evidence="12 13">
        <text>(S)-2,3,4,5-tetrahydrodipicolinate + NAD(+) + H2O = (2S,4S)-4-hydroxy-2,3,4,5-tetrahydrodipicolinate + NADH + H(+)</text>
        <dbReference type="Rhea" id="RHEA:35323"/>
        <dbReference type="ChEBI" id="CHEBI:15377"/>
        <dbReference type="ChEBI" id="CHEBI:15378"/>
        <dbReference type="ChEBI" id="CHEBI:16845"/>
        <dbReference type="ChEBI" id="CHEBI:57540"/>
        <dbReference type="ChEBI" id="CHEBI:57945"/>
        <dbReference type="ChEBI" id="CHEBI:67139"/>
        <dbReference type="EC" id="1.17.1.8"/>
    </reaction>
</comment>
<dbReference type="Proteomes" id="UP000469724">
    <property type="component" value="Unassembled WGS sequence"/>
</dbReference>
<feature type="domain" description="Dihydrodipicolinate reductase N-terminal" evidence="14">
    <location>
        <begin position="5"/>
        <end position="120"/>
    </location>
</feature>
<comment type="pathway">
    <text evidence="9 13">Amino-acid biosynthesis; L-lysine biosynthesis via DAP pathway; (S)-tetrahydrodipicolinate from L-aspartate: step 4/4.</text>
</comment>
<gene>
    <name evidence="13" type="primary">dapB</name>
    <name evidence="16" type="ORF">G3N56_01000</name>
</gene>
<comment type="catalytic activity">
    <reaction evidence="11 13">
        <text>(S)-2,3,4,5-tetrahydrodipicolinate + NADP(+) + H2O = (2S,4S)-4-hydroxy-2,3,4,5-tetrahydrodipicolinate + NADPH + H(+)</text>
        <dbReference type="Rhea" id="RHEA:35331"/>
        <dbReference type="ChEBI" id="CHEBI:15377"/>
        <dbReference type="ChEBI" id="CHEBI:15378"/>
        <dbReference type="ChEBI" id="CHEBI:16845"/>
        <dbReference type="ChEBI" id="CHEBI:57783"/>
        <dbReference type="ChEBI" id="CHEBI:58349"/>
        <dbReference type="ChEBI" id="CHEBI:67139"/>
        <dbReference type="EC" id="1.17.1.8"/>
    </reaction>
</comment>
<evidence type="ECO:0000256" key="5">
    <source>
        <dbReference type="ARBA" id="ARBA00022915"/>
    </source>
</evidence>
<evidence type="ECO:0000256" key="7">
    <source>
        <dbReference type="ARBA" id="ARBA00023027"/>
    </source>
</evidence>
<dbReference type="PANTHER" id="PTHR20836:SF0">
    <property type="entry name" value="4-HYDROXY-TETRAHYDRODIPICOLINATE REDUCTASE 1, CHLOROPLASTIC-RELATED"/>
    <property type="match status" value="1"/>
</dbReference>
<feature type="domain" description="Dihydrodipicolinate reductase C-terminal" evidence="15">
    <location>
        <begin position="123"/>
        <end position="260"/>
    </location>
</feature>
<dbReference type="PIRSF" id="PIRSF000161">
    <property type="entry name" value="DHPR"/>
    <property type="match status" value="1"/>
</dbReference>
<evidence type="ECO:0000313" key="17">
    <source>
        <dbReference type="Proteomes" id="UP000469724"/>
    </source>
</evidence>
<dbReference type="GO" id="GO:0016726">
    <property type="term" value="F:oxidoreductase activity, acting on CH or CH2 groups, NAD or NADP as acceptor"/>
    <property type="evidence" value="ECO:0007669"/>
    <property type="project" value="UniProtKB-UniRule"/>
</dbReference>
<reference evidence="16 17" key="1">
    <citation type="submission" date="2020-02" db="EMBL/GenBank/DDBJ databases">
        <title>Comparative genomics of sulfur disproportionating microorganisms.</title>
        <authorList>
            <person name="Ward L.M."/>
            <person name="Bertran E."/>
            <person name="Johnston D.T."/>
        </authorList>
    </citation>
    <scope>NUCLEOTIDE SEQUENCE [LARGE SCALE GENOMIC DNA]</scope>
    <source>
        <strain evidence="16 17">DSM 3696</strain>
    </source>
</reference>
<dbReference type="PROSITE" id="PS01298">
    <property type="entry name" value="DAPB"/>
    <property type="match status" value="1"/>
</dbReference>
<evidence type="ECO:0000256" key="11">
    <source>
        <dbReference type="ARBA" id="ARBA00049080"/>
    </source>
</evidence>
<keyword evidence="3 13" id="KW-0028">Amino-acid biosynthesis</keyword>
<evidence type="ECO:0000313" key="16">
    <source>
        <dbReference type="EMBL" id="NDY55322.1"/>
    </source>
</evidence>
<dbReference type="RefSeq" id="WP_163300380.1">
    <property type="nucleotide sequence ID" value="NZ_JAAGRQ010000003.1"/>
</dbReference>
<feature type="binding site" evidence="13">
    <location>
        <begin position="93"/>
        <end position="95"/>
    </location>
    <ligand>
        <name>NAD(+)</name>
        <dbReference type="ChEBI" id="CHEBI:57540"/>
    </ligand>
</feature>
<dbReference type="PANTHER" id="PTHR20836">
    <property type="entry name" value="DIHYDRODIPICOLINATE REDUCTASE"/>
    <property type="match status" value="1"/>
</dbReference>
<comment type="subunit">
    <text evidence="13">Homotetramer.</text>
</comment>
<comment type="function">
    <text evidence="13">Catalyzes the conversion of 4-hydroxy-tetrahydrodipicolinate (HTPA) to tetrahydrodipicolinate.</text>
</comment>
<evidence type="ECO:0000256" key="1">
    <source>
        <dbReference type="ARBA" id="ARBA00006642"/>
    </source>
</evidence>
<evidence type="ECO:0000256" key="12">
    <source>
        <dbReference type="ARBA" id="ARBA00049396"/>
    </source>
</evidence>
<keyword evidence="2 13" id="KW-0963">Cytoplasm</keyword>
<dbReference type="InterPro" id="IPR022664">
    <property type="entry name" value="DapB_N_CS"/>
</dbReference>
<keyword evidence="17" id="KW-1185">Reference proteome</keyword>
<dbReference type="GO" id="GO:0051287">
    <property type="term" value="F:NAD binding"/>
    <property type="evidence" value="ECO:0007669"/>
    <property type="project" value="UniProtKB-UniRule"/>
</dbReference>
<feature type="binding site" evidence="13">
    <location>
        <begin position="117"/>
        <end position="120"/>
    </location>
    <ligand>
        <name>NAD(+)</name>
        <dbReference type="ChEBI" id="CHEBI:57540"/>
    </ligand>
</feature>
<evidence type="ECO:0000256" key="2">
    <source>
        <dbReference type="ARBA" id="ARBA00022490"/>
    </source>
</evidence>
<dbReference type="Gene3D" id="3.40.50.720">
    <property type="entry name" value="NAD(P)-binding Rossmann-like Domain"/>
    <property type="match status" value="1"/>
</dbReference>
<dbReference type="EC" id="1.17.1.8" evidence="10 13"/>
<comment type="subcellular location">
    <subcellularLocation>
        <location evidence="13">Cytoplasm</location>
    </subcellularLocation>
</comment>
<dbReference type="GO" id="GO:0050661">
    <property type="term" value="F:NADP binding"/>
    <property type="evidence" value="ECO:0007669"/>
    <property type="project" value="UniProtKB-UniRule"/>
</dbReference>
<feature type="binding site" evidence="13">
    <location>
        <begin position="160"/>
        <end position="161"/>
    </location>
    <ligand>
        <name>(S)-2,3,4,5-tetrahydrodipicolinate</name>
        <dbReference type="ChEBI" id="CHEBI:16845"/>
    </ligand>
</feature>